<keyword evidence="3" id="KW-1185">Reference proteome</keyword>
<feature type="transmembrane region" description="Helical" evidence="1">
    <location>
        <begin position="264"/>
        <end position="285"/>
    </location>
</feature>
<evidence type="ECO:0000313" key="2">
    <source>
        <dbReference type="EMBL" id="KAL1139737.1"/>
    </source>
</evidence>
<evidence type="ECO:0000313" key="3">
    <source>
        <dbReference type="Proteomes" id="UP001558652"/>
    </source>
</evidence>
<keyword evidence="1" id="KW-0472">Membrane</keyword>
<protein>
    <submittedName>
        <fullName evidence="2">Uncharacterized protein</fullName>
    </submittedName>
</protein>
<keyword evidence="1" id="KW-1133">Transmembrane helix</keyword>
<keyword evidence="1" id="KW-0812">Transmembrane</keyword>
<dbReference type="EMBL" id="JBFDAA010000002">
    <property type="protein sequence ID" value="KAL1139737.1"/>
    <property type="molecule type" value="Genomic_DNA"/>
</dbReference>
<proteinExistence type="predicted"/>
<organism evidence="2 3">
    <name type="scientific">Ranatra chinensis</name>
    <dbReference type="NCBI Taxonomy" id="642074"/>
    <lineage>
        <taxon>Eukaryota</taxon>
        <taxon>Metazoa</taxon>
        <taxon>Ecdysozoa</taxon>
        <taxon>Arthropoda</taxon>
        <taxon>Hexapoda</taxon>
        <taxon>Insecta</taxon>
        <taxon>Pterygota</taxon>
        <taxon>Neoptera</taxon>
        <taxon>Paraneoptera</taxon>
        <taxon>Hemiptera</taxon>
        <taxon>Heteroptera</taxon>
        <taxon>Panheteroptera</taxon>
        <taxon>Nepomorpha</taxon>
        <taxon>Nepidae</taxon>
        <taxon>Ranatrinae</taxon>
        <taxon>Ranatra</taxon>
    </lineage>
</organism>
<gene>
    <name evidence="2" type="ORF">AAG570_006715</name>
</gene>
<dbReference type="AlphaFoldDB" id="A0ABD0Z5E8"/>
<comment type="caution">
    <text evidence="2">The sequence shown here is derived from an EMBL/GenBank/DDBJ whole genome shotgun (WGS) entry which is preliminary data.</text>
</comment>
<name>A0ABD0Z5E8_9HEMI</name>
<evidence type="ECO:0000256" key="1">
    <source>
        <dbReference type="SAM" id="Phobius"/>
    </source>
</evidence>
<dbReference type="Proteomes" id="UP001558652">
    <property type="component" value="Unassembled WGS sequence"/>
</dbReference>
<reference evidence="2 3" key="1">
    <citation type="submission" date="2024-07" db="EMBL/GenBank/DDBJ databases">
        <title>Chromosome-level genome assembly of the water stick insect Ranatra chinensis (Heteroptera: Nepidae).</title>
        <authorList>
            <person name="Liu X."/>
        </authorList>
    </citation>
    <scope>NUCLEOTIDE SEQUENCE [LARGE SCALE GENOMIC DNA]</scope>
    <source>
        <strain evidence="2">Cailab_2021Rc</strain>
        <tissue evidence="2">Muscle</tissue>
    </source>
</reference>
<accession>A0ABD0Z5E8</accession>
<sequence length="305" mass="34480">MRSKTNSMRSMPMIFEGIAGKMQSEGTEESNRVMRYGLNNTARDGDQPKQVWINELRARDDRSRDMNCDPDSAGEDWPKPVRTNKLRASLSSSLTITGFAHIIIIYHFNKELELRERDDRLRLPIVEPRVSDNEGVAFGRGGWGGGYTGISICKRGGTHSPWRPDADTPTECLIALYLTASTLLPTNDTKLHPRFVQTNTGDPPSGFKACYSKLGYHPNPLANALASFTLNPPQRLKKRWPRDLPAEWFQYYRGSLQVGKCHQWVASSVTSFTSLFLFVSMYINILSKEESKLLMPEERLGYTVA</sequence>